<organism evidence="1 2">
    <name type="scientific">Maliponia aquimaris</name>
    <dbReference type="NCBI Taxonomy" id="1673631"/>
    <lineage>
        <taxon>Bacteria</taxon>
        <taxon>Pseudomonadati</taxon>
        <taxon>Pseudomonadota</taxon>
        <taxon>Alphaproteobacteria</taxon>
        <taxon>Rhodobacterales</taxon>
        <taxon>Paracoccaceae</taxon>
        <taxon>Maliponia</taxon>
    </lineage>
</organism>
<dbReference type="Proteomes" id="UP000207598">
    <property type="component" value="Unassembled WGS sequence"/>
</dbReference>
<evidence type="ECO:0000313" key="2">
    <source>
        <dbReference type="Proteomes" id="UP000207598"/>
    </source>
</evidence>
<sequence length="100" mass="11215">MDHKKLAEDMDYLIQPRGPGTGWVFRMITPRELVGLPNPWTGKPVGREIKRGLGTRHAVEARKQRDIAPGRKSSVVVTILSFCARNRQQAKTRTVTGPKP</sequence>
<gene>
    <name evidence="1" type="ORF">MAA8898_03119</name>
</gene>
<dbReference type="EMBL" id="FXYF01000008">
    <property type="protein sequence ID" value="SMX45006.1"/>
    <property type="molecule type" value="Genomic_DNA"/>
</dbReference>
<dbReference type="OrthoDB" id="7222937at2"/>
<protein>
    <submittedName>
        <fullName evidence="1">Uncharacterized protein</fullName>
    </submittedName>
</protein>
<dbReference type="AlphaFoldDB" id="A0A238KSK0"/>
<name>A0A238KSK0_9RHOB</name>
<proteinExistence type="predicted"/>
<keyword evidence="2" id="KW-1185">Reference proteome</keyword>
<reference evidence="1 2" key="1">
    <citation type="submission" date="2017-05" db="EMBL/GenBank/DDBJ databases">
        <authorList>
            <person name="Song R."/>
            <person name="Chenine A.L."/>
            <person name="Ruprecht R.M."/>
        </authorList>
    </citation>
    <scope>NUCLEOTIDE SEQUENCE [LARGE SCALE GENOMIC DNA]</scope>
    <source>
        <strain evidence="1 2">CECT 8898</strain>
    </source>
</reference>
<evidence type="ECO:0000313" key="1">
    <source>
        <dbReference type="EMBL" id="SMX45006.1"/>
    </source>
</evidence>
<accession>A0A238KSK0</accession>